<dbReference type="AlphaFoldDB" id="A0AAV7YBZ6"/>
<dbReference type="PRINTS" id="PR00320">
    <property type="entry name" value="GPROTEINBRPT"/>
</dbReference>
<sequence>MENLIELSEIEPNYQKQKTNLPTCNNPLHVLGVQKQTPIAWEVNGNCFAFVTGNFSIYLIGREEKRKNKKLKIRFPLIATLRGHQKPIRALLFHPTKPLLVSAGEEGIFIWDLDDLELVGSLCKTTSNNSHNGKVQCLEWLLDGKYLISGSADRKLKVWDFVSENSFDCLTTIDAHKTEILVLSFCRQNSILASSGIDSVIKLWDLNLFLTELKKNENNNKNQNQNKTKNKSINISLINQTDQGQDQDLLLTFRQLEILEGHKGDITSLTWSSDGKTLWSGARDNQVIKWDIENRQSVEHLRNHKGDLKKIVMIGKDGRKLITASAYGYVKIWDVNDVQLPNSDSKEEAKSDENDQQLEYSYQIDNNELKEMLYGKSVVAKTSKQTSPTNRAFSLITNTYAHEEGLFAMENCPTLPLFATSSRNNSVKIWLVTKVLEITLLHEFVGHSDIINSVLLNEDEDTGINEKANKSAIFTCSADYSVHKYNARTMKREFTIDTGSSVNCMSVNAMANLIIVGGKNYILHGIALEQNSFILGKEKSSQGNLLIGREIVRFVGHCGQINDLQISPSQNMVVSTGNDFQIRTWPLKKQYRPKILSYHGFESNRQIDTLVESIEQFKLTKDQYLLPEIVKTKNRYSKHQGNVTRVVFHKRGTFLVSTGTDHKINIWKVKENSAKLIHMAKLDEAHSGVITGACWCSKVKKEILFATSSWDRTIKLWNYNKRKKKVTLEKTLNFHLDKVNDIDSTKDYRFLLSCSSDLTVRCFELNKPYNCIAVYNVKQFGYISSISAGSSLFVTGSQTGMVRIWPLFVDKFKEKFKNAIGKFELYASESQLNKSKKVNKDNN</sequence>
<dbReference type="Gene3D" id="2.130.10.10">
    <property type="entry name" value="YVTN repeat-like/Quinoprotein amine dehydrogenase"/>
    <property type="match status" value="4"/>
</dbReference>
<dbReference type="PROSITE" id="PS50082">
    <property type="entry name" value="WD_REPEATS_2"/>
    <property type="match status" value="7"/>
</dbReference>
<proteinExistence type="predicted"/>
<reference evidence="4" key="1">
    <citation type="submission" date="2022-08" db="EMBL/GenBank/DDBJ databases">
        <title>Novel sulphate-reducing endosymbionts in the free-living metamonad Anaeramoeba.</title>
        <authorList>
            <person name="Jerlstrom-Hultqvist J."/>
            <person name="Cepicka I."/>
            <person name="Gallot-Lavallee L."/>
            <person name="Salas-Leiva D."/>
            <person name="Curtis B.A."/>
            <person name="Zahonova K."/>
            <person name="Pipaliya S."/>
            <person name="Dacks J."/>
            <person name="Roger A.J."/>
        </authorList>
    </citation>
    <scope>NUCLEOTIDE SEQUENCE</scope>
    <source>
        <strain evidence="4">Busselton2</strain>
    </source>
</reference>
<feature type="repeat" description="WD" evidence="3">
    <location>
        <begin position="81"/>
        <end position="121"/>
    </location>
</feature>
<dbReference type="InterPro" id="IPR019775">
    <property type="entry name" value="WD40_repeat_CS"/>
</dbReference>
<dbReference type="PROSITE" id="PS50294">
    <property type="entry name" value="WD_REPEATS_REGION"/>
    <property type="match status" value="5"/>
</dbReference>
<dbReference type="Pfam" id="PF00400">
    <property type="entry name" value="WD40"/>
    <property type="match status" value="9"/>
</dbReference>
<keyword evidence="2" id="KW-0677">Repeat</keyword>
<feature type="repeat" description="WD" evidence="3">
    <location>
        <begin position="173"/>
        <end position="207"/>
    </location>
</feature>
<dbReference type="PROSITE" id="PS00678">
    <property type="entry name" value="WD_REPEATS_1"/>
    <property type="match status" value="1"/>
</dbReference>
<dbReference type="PANTHER" id="PTHR19848">
    <property type="entry name" value="WD40 REPEAT PROTEIN"/>
    <property type="match status" value="1"/>
</dbReference>
<protein>
    <recommendedName>
        <fullName evidence="6">WD40 repeat-containing protein</fullName>
    </recommendedName>
</protein>
<dbReference type="InterPro" id="IPR015943">
    <property type="entry name" value="WD40/YVTN_repeat-like_dom_sf"/>
</dbReference>
<dbReference type="InterPro" id="IPR036322">
    <property type="entry name" value="WD40_repeat_dom_sf"/>
</dbReference>
<dbReference type="SUPFAM" id="SSF50978">
    <property type="entry name" value="WD40 repeat-like"/>
    <property type="match status" value="2"/>
</dbReference>
<dbReference type="PANTHER" id="PTHR19848:SF8">
    <property type="entry name" value="F-BOX AND WD REPEAT DOMAIN CONTAINING 7"/>
    <property type="match status" value="1"/>
</dbReference>
<evidence type="ECO:0008006" key="6">
    <source>
        <dbReference type="Google" id="ProtNLM"/>
    </source>
</evidence>
<dbReference type="Proteomes" id="UP001146793">
    <property type="component" value="Unassembled WGS sequence"/>
</dbReference>
<evidence type="ECO:0000256" key="3">
    <source>
        <dbReference type="PROSITE-ProRule" id="PRU00221"/>
    </source>
</evidence>
<accession>A0AAV7YBZ6</accession>
<dbReference type="EMBL" id="JANTQA010000070">
    <property type="protein sequence ID" value="KAJ3426411.1"/>
    <property type="molecule type" value="Genomic_DNA"/>
</dbReference>
<dbReference type="SMART" id="SM00320">
    <property type="entry name" value="WD40"/>
    <property type="match status" value="13"/>
</dbReference>
<feature type="repeat" description="WD" evidence="3">
    <location>
        <begin position="554"/>
        <end position="588"/>
    </location>
</feature>
<evidence type="ECO:0000313" key="4">
    <source>
        <dbReference type="EMBL" id="KAJ3426411.1"/>
    </source>
</evidence>
<keyword evidence="1 3" id="KW-0853">WD repeat</keyword>
<organism evidence="4 5">
    <name type="scientific">Anaeramoeba flamelloides</name>
    <dbReference type="NCBI Taxonomy" id="1746091"/>
    <lineage>
        <taxon>Eukaryota</taxon>
        <taxon>Metamonada</taxon>
        <taxon>Anaeramoebidae</taxon>
        <taxon>Anaeramoeba</taxon>
    </lineage>
</organism>
<evidence type="ECO:0000256" key="2">
    <source>
        <dbReference type="ARBA" id="ARBA00022737"/>
    </source>
</evidence>
<name>A0AAV7YBZ6_9EUKA</name>
<evidence type="ECO:0000256" key="1">
    <source>
        <dbReference type="ARBA" id="ARBA00022574"/>
    </source>
</evidence>
<feature type="repeat" description="WD" evidence="3">
    <location>
        <begin position="636"/>
        <end position="677"/>
    </location>
</feature>
<dbReference type="InterPro" id="IPR001680">
    <property type="entry name" value="WD40_rpt"/>
</dbReference>
<dbReference type="InterPro" id="IPR020472">
    <property type="entry name" value="WD40_PAC1"/>
</dbReference>
<evidence type="ECO:0000313" key="5">
    <source>
        <dbReference type="Proteomes" id="UP001146793"/>
    </source>
</evidence>
<feature type="repeat" description="WD" evidence="3">
    <location>
        <begin position="399"/>
        <end position="430"/>
    </location>
</feature>
<comment type="caution">
    <text evidence="4">The sequence shown here is derived from an EMBL/GenBank/DDBJ whole genome shotgun (WGS) entry which is preliminary data.</text>
</comment>
<feature type="repeat" description="WD" evidence="3">
    <location>
        <begin position="128"/>
        <end position="160"/>
    </location>
</feature>
<dbReference type="SUPFAM" id="SSF69322">
    <property type="entry name" value="Tricorn protease domain 2"/>
    <property type="match status" value="1"/>
</dbReference>
<gene>
    <name evidence="4" type="ORF">M0812_28867</name>
</gene>
<feature type="repeat" description="WD" evidence="3">
    <location>
        <begin position="259"/>
        <end position="300"/>
    </location>
</feature>